<accession>A0ABR2GYT1</accession>
<keyword evidence="4" id="KW-0418">Kinase</keyword>
<proteinExistence type="predicted"/>
<feature type="domain" description="Protein kinase" evidence="6">
    <location>
        <begin position="24"/>
        <end position="134"/>
    </location>
</feature>
<evidence type="ECO:0000256" key="3">
    <source>
        <dbReference type="ARBA" id="ARBA00022741"/>
    </source>
</evidence>
<dbReference type="PANTHER" id="PTHR24345">
    <property type="entry name" value="SERINE/THREONINE-PROTEIN KINASE PLK"/>
    <property type="match status" value="1"/>
</dbReference>
<dbReference type="Pfam" id="PF00069">
    <property type="entry name" value="Pkinase"/>
    <property type="match status" value="1"/>
</dbReference>
<name>A0ABR2GYT1_9EUKA</name>
<evidence type="ECO:0000256" key="1">
    <source>
        <dbReference type="ARBA" id="ARBA00022527"/>
    </source>
</evidence>
<evidence type="ECO:0000256" key="5">
    <source>
        <dbReference type="ARBA" id="ARBA00022840"/>
    </source>
</evidence>
<dbReference type="EMBL" id="JAPFFF010000053">
    <property type="protein sequence ID" value="KAK8839107.1"/>
    <property type="molecule type" value="Genomic_DNA"/>
</dbReference>
<evidence type="ECO:0000313" key="7">
    <source>
        <dbReference type="EMBL" id="KAK8839107.1"/>
    </source>
</evidence>
<dbReference type="InterPro" id="IPR011009">
    <property type="entry name" value="Kinase-like_dom_sf"/>
</dbReference>
<protein>
    <recommendedName>
        <fullName evidence="6">Protein kinase domain-containing protein</fullName>
    </recommendedName>
</protein>
<keyword evidence="5" id="KW-0067">ATP-binding</keyword>
<organism evidence="7 8">
    <name type="scientific">Tritrichomonas musculus</name>
    <dbReference type="NCBI Taxonomy" id="1915356"/>
    <lineage>
        <taxon>Eukaryota</taxon>
        <taxon>Metamonada</taxon>
        <taxon>Parabasalia</taxon>
        <taxon>Tritrichomonadida</taxon>
        <taxon>Tritrichomonadidae</taxon>
        <taxon>Tritrichomonas</taxon>
    </lineage>
</organism>
<evidence type="ECO:0000313" key="8">
    <source>
        <dbReference type="Proteomes" id="UP001470230"/>
    </source>
</evidence>
<dbReference type="SUPFAM" id="SSF56112">
    <property type="entry name" value="Protein kinase-like (PK-like)"/>
    <property type="match status" value="1"/>
</dbReference>
<keyword evidence="2" id="KW-0808">Transferase</keyword>
<evidence type="ECO:0000256" key="2">
    <source>
        <dbReference type="ARBA" id="ARBA00022679"/>
    </source>
</evidence>
<comment type="caution">
    <text evidence="7">The sequence shown here is derived from an EMBL/GenBank/DDBJ whole genome shotgun (WGS) entry which is preliminary data.</text>
</comment>
<gene>
    <name evidence="7" type="ORF">M9Y10_032579</name>
</gene>
<keyword evidence="1" id="KW-0723">Serine/threonine-protein kinase</keyword>
<keyword evidence="8" id="KW-1185">Reference proteome</keyword>
<keyword evidence="3" id="KW-0547">Nucleotide-binding</keyword>
<sequence length="134" mass="15981">MSGSKNRLDENKEREKIPNSFRGYKVLKETGNIAFARVFKVEDDVTKEIYAAKVNPKKKFNKFEETEIEILQHITHPYIIKMYEVFEIATSNNDEYIVIIMEYCENDSLYDYIQKNNGFKKKKNKKKEKCFAQF</sequence>
<dbReference type="InterPro" id="IPR000719">
    <property type="entry name" value="Prot_kinase_dom"/>
</dbReference>
<evidence type="ECO:0000256" key="4">
    <source>
        <dbReference type="ARBA" id="ARBA00022777"/>
    </source>
</evidence>
<reference evidence="7 8" key="1">
    <citation type="submission" date="2024-04" db="EMBL/GenBank/DDBJ databases">
        <title>Tritrichomonas musculus Genome.</title>
        <authorList>
            <person name="Alves-Ferreira E."/>
            <person name="Grigg M."/>
            <person name="Lorenzi H."/>
            <person name="Galac M."/>
        </authorList>
    </citation>
    <scope>NUCLEOTIDE SEQUENCE [LARGE SCALE GENOMIC DNA]</scope>
    <source>
        <strain evidence="7 8">EAF2021</strain>
    </source>
</reference>
<dbReference type="Proteomes" id="UP001470230">
    <property type="component" value="Unassembled WGS sequence"/>
</dbReference>
<dbReference type="Gene3D" id="1.10.510.10">
    <property type="entry name" value="Transferase(Phosphotransferase) domain 1"/>
    <property type="match status" value="1"/>
</dbReference>
<dbReference type="PANTHER" id="PTHR24345:SF0">
    <property type="entry name" value="CELL CYCLE SERINE_THREONINE-PROTEIN KINASE CDC5_MSD2"/>
    <property type="match status" value="1"/>
</dbReference>
<evidence type="ECO:0000259" key="6">
    <source>
        <dbReference type="PROSITE" id="PS50011"/>
    </source>
</evidence>
<dbReference type="PROSITE" id="PS50011">
    <property type="entry name" value="PROTEIN_KINASE_DOM"/>
    <property type="match status" value="1"/>
</dbReference>